<dbReference type="AlphaFoldDB" id="A0A1L9S5Q4"/>
<dbReference type="GeneID" id="34609182"/>
<dbReference type="VEuPathDB" id="FungiDB:ASPZODRAFT_1312788"/>
<evidence type="ECO:0000313" key="2">
    <source>
        <dbReference type="EMBL" id="OJJ42484.1"/>
    </source>
</evidence>
<proteinExistence type="predicted"/>
<sequence>MRFCARRRSTGSLILAQFSPTTPTALGHDEIRFQLRTLPGEPVGGEHRRDHGRHRLSTLTGHADGQQKARKEIKRGGSLRRRTTVSAMIPFSPTRPSMVADRVFKIDAWLPLLAAKTREARAPSGVLQDTSRKTNKNDSSRIGPSE</sequence>
<evidence type="ECO:0000256" key="1">
    <source>
        <dbReference type="SAM" id="MobiDB-lite"/>
    </source>
</evidence>
<dbReference type="EMBL" id="KV878359">
    <property type="protein sequence ID" value="OJJ42484.1"/>
    <property type="molecule type" value="Genomic_DNA"/>
</dbReference>
<evidence type="ECO:0000313" key="3">
    <source>
        <dbReference type="Proteomes" id="UP000184188"/>
    </source>
</evidence>
<feature type="compositionally biased region" description="Basic and acidic residues" evidence="1">
    <location>
        <begin position="130"/>
        <end position="139"/>
    </location>
</feature>
<accession>A0A1L9S5Q4</accession>
<dbReference type="RefSeq" id="XP_022576994.1">
    <property type="nucleotide sequence ID" value="XM_022722717.1"/>
</dbReference>
<name>A0A1L9S5Q4_9EURO</name>
<reference evidence="3" key="1">
    <citation type="journal article" date="2017" name="Genome Biol.">
        <title>Comparative genomics reveals high biological diversity and specific adaptations in the industrially and medically important fungal genus Aspergillus.</title>
        <authorList>
            <person name="de Vries R.P."/>
            <person name="Riley R."/>
            <person name="Wiebenga A."/>
            <person name="Aguilar-Osorio G."/>
            <person name="Amillis S."/>
            <person name="Uchima C.A."/>
            <person name="Anderluh G."/>
            <person name="Asadollahi M."/>
            <person name="Askin M."/>
            <person name="Barry K."/>
            <person name="Battaglia E."/>
            <person name="Bayram O."/>
            <person name="Benocci T."/>
            <person name="Braus-Stromeyer S.A."/>
            <person name="Caldana C."/>
            <person name="Canovas D."/>
            <person name="Cerqueira G.C."/>
            <person name="Chen F."/>
            <person name="Chen W."/>
            <person name="Choi C."/>
            <person name="Clum A."/>
            <person name="Dos Santos R.A."/>
            <person name="Damasio A.R."/>
            <person name="Diallinas G."/>
            <person name="Emri T."/>
            <person name="Fekete E."/>
            <person name="Flipphi M."/>
            <person name="Freyberg S."/>
            <person name="Gallo A."/>
            <person name="Gournas C."/>
            <person name="Habgood R."/>
            <person name="Hainaut M."/>
            <person name="Harispe M.L."/>
            <person name="Henrissat B."/>
            <person name="Hilden K.S."/>
            <person name="Hope R."/>
            <person name="Hossain A."/>
            <person name="Karabika E."/>
            <person name="Karaffa L."/>
            <person name="Karanyi Z."/>
            <person name="Krasevec N."/>
            <person name="Kuo A."/>
            <person name="Kusch H."/>
            <person name="LaButti K."/>
            <person name="Lagendijk E.L."/>
            <person name="Lapidus A."/>
            <person name="Levasseur A."/>
            <person name="Lindquist E."/>
            <person name="Lipzen A."/>
            <person name="Logrieco A.F."/>
            <person name="MacCabe A."/>
            <person name="Maekelae M.R."/>
            <person name="Malavazi I."/>
            <person name="Melin P."/>
            <person name="Meyer V."/>
            <person name="Mielnichuk N."/>
            <person name="Miskei M."/>
            <person name="Molnar A.P."/>
            <person name="Mule G."/>
            <person name="Ngan C.Y."/>
            <person name="Orejas M."/>
            <person name="Orosz E."/>
            <person name="Ouedraogo J.P."/>
            <person name="Overkamp K.M."/>
            <person name="Park H.-S."/>
            <person name="Perrone G."/>
            <person name="Piumi F."/>
            <person name="Punt P.J."/>
            <person name="Ram A.F."/>
            <person name="Ramon A."/>
            <person name="Rauscher S."/>
            <person name="Record E."/>
            <person name="Riano-Pachon D.M."/>
            <person name="Robert V."/>
            <person name="Roehrig J."/>
            <person name="Ruller R."/>
            <person name="Salamov A."/>
            <person name="Salih N.S."/>
            <person name="Samson R.A."/>
            <person name="Sandor E."/>
            <person name="Sanguinetti M."/>
            <person name="Schuetze T."/>
            <person name="Sepcic K."/>
            <person name="Shelest E."/>
            <person name="Sherlock G."/>
            <person name="Sophianopoulou V."/>
            <person name="Squina F.M."/>
            <person name="Sun H."/>
            <person name="Susca A."/>
            <person name="Todd R.B."/>
            <person name="Tsang A."/>
            <person name="Unkles S.E."/>
            <person name="van de Wiele N."/>
            <person name="van Rossen-Uffink D."/>
            <person name="Oliveira J.V."/>
            <person name="Vesth T.C."/>
            <person name="Visser J."/>
            <person name="Yu J.-H."/>
            <person name="Zhou M."/>
            <person name="Andersen M.R."/>
            <person name="Archer D.B."/>
            <person name="Baker S.E."/>
            <person name="Benoit I."/>
            <person name="Brakhage A.A."/>
            <person name="Braus G.H."/>
            <person name="Fischer R."/>
            <person name="Frisvad J.C."/>
            <person name="Goldman G.H."/>
            <person name="Houbraken J."/>
            <person name="Oakley B."/>
            <person name="Pocsi I."/>
            <person name="Scazzocchio C."/>
            <person name="Seiboth B."/>
            <person name="vanKuyk P.A."/>
            <person name="Wortman J."/>
            <person name="Dyer P.S."/>
            <person name="Grigoriev I.V."/>
        </authorList>
    </citation>
    <scope>NUCLEOTIDE SEQUENCE [LARGE SCALE GENOMIC DNA]</scope>
    <source>
        <strain evidence="3">CBS 506.65</strain>
    </source>
</reference>
<feature type="region of interest" description="Disordered" evidence="1">
    <location>
        <begin position="119"/>
        <end position="146"/>
    </location>
</feature>
<keyword evidence="3" id="KW-1185">Reference proteome</keyword>
<organism evidence="2 3">
    <name type="scientific">Penicilliopsis zonata CBS 506.65</name>
    <dbReference type="NCBI Taxonomy" id="1073090"/>
    <lineage>
        <taxon>Eukaryota</taxon>
        <taxon>Fungi</taxon>
        <taxon>Dikarya</taxon>
        <taxon>Ascomycota</taxon>
        <taxon>Pezizomycotina</taxon>
        <taxon>Eurotiomycetes</taxon>
        <taxon>Eurotiomycetidae</taxon>
        <taxon>Eurotiales</taxon>
        <taxon>Aspergillaceae</taxon>
        <taxon>Penicilliopsis</taxon>
    </lineage>
</organism>
<dbReference type="Proteomes" id="UP000184188">
    <property type="component" value="Unassembled WGS sequence"/>
</dbReference>
<protein>
    <submittedName>
        <fullName evidence="2">Uncharacterized protein</fullName>
    </submittedName>
</protein>
<gene>
    <name evidence="2" type="ORF">ASPZODRAFT_1312788</name>
</gene>